<dbReference type="Proteomes" id="UP000003856">
    <property type="component" value="Unassembled WGS sequence"/>
</dbReference>
<proteinExistence type="predicted"/>
<dbReference type="OrthoDB" id="8815948at2"/>
<protein>
    <submittedName>
        <fullName evidence="1">Uncharacterized protein</fullName>
    </submittedName>
</protein>
<evidence type="ECO:0000313" key="2">
    <source>
        <dbReference type="Proteomes" id="UP000003856"/>
    </source>
</evidence>
<keyword evidence="2" id="KW-1185">Reference proteome</keyword>
<accession>C5SZT6</accession>
<dbReference type="EMBL" id="ACQT01000002">
    <property type="protein sequence ID" value="EER62252.1"/>
    <property type="molecule type" value="Genomic_DNA"/>
</dbReference>
<comment type="caution">
    <text evidence="1">The sequence shown here is derived from an EMBL/GenBank/DDBJ whole genome shotgun (WGS) entry which is preliminary data.</text>
</comment>
<dbReference type="RefSeq" id="WP_005792800.1">
    <property type="nucleotide sequence ID" value="NZ_ACQT01000002.1"/>
</dbReference>
<gene>
    <name evidence="1" type="ORF">AcdelDRAFT_0166</name>
</gene>
<reference evidence="1 2" key="1">
    <citation type="submission" date="2009-05" db="EMBL/GenBank/DDBJ databases">
        <title>The draft genome of Acidovorax delafieldii 2AN.</title>
        <authorList>
            <consortium name="US DOE Joint Genome Institute (JGI-PGF)"/>
            <person name="Lucas S."/>
            <person name="Copeland A."/>
            <person name="Lapidus A."/>
            <person name="Glavina del Rio T."/>
            <person name="Tice H."/>
            <person name="Bruce D."/>
            <person name="Goodwin L."/>
            <person name="Pitluck S."/>
            <person name="Larimer F."/>
            <person name="Land M.L."/>
            <person name="Hauser L."/>
            <person name="Shelobolina E.S."/>
            <person name="Picardal F."/>
            <person name="Roden E."/>
            <person name="Emerson D."/>
        </authorList>
    </citation>
    <scope>NUCLEOTIDE SEQUENCE [LARGE SCALE GENOMIC DNA]</scope>
    <source>
        <strain evidence="1 2">2AN</strain>
    </source>
</reference>
<dbReference type="AlphaFoldDB" id="C5SZT6"/>
<sequence length="159" mass="17244">MNTPLPNQWGSNLQKAQTHQPDWDHYVVTKVKHVRAALLSGIDTFNAEGFTVPMASGFIELTGMRAGAFRTFLKIGFAESNRMLLPTFQLVENGAIGTLILPSHCFGSALQLSNSPMAHFRIGGDGRRNTLATDIALLNFALTQTDGKKGNEAGLESAR</sequence>
<dbReference type="PATRIC" id="fig|573060.9.peg.5053"/>
<organism evidence="1 2">
    <name type="scientific">Acidovorax delafieldii 2AN</name>
    <dbReference type="NCBI Taxonomy" id="573060"/>
    <lineage>
        <taxon>Bacteria</taxon>
        <taxon>Pseudomonadati</taxon>
        <taxon>Pseudomonadota</taxon>
        <taxon>Betaproteobacteria</taxon>
        <taxon>Burkholderiales</taxon>
        <taxon>Comamonadaceae</taxon>
        <taxon>Acidovorax</taxon>
    </lineage>
</organism>
<name>C5SZT6_ACIDE</name>
<evidence type="ECO:0000313" key="1">
    <source>
        <dbReference type="EMBL" id="EER62252.1"/>
    </source>
</evidence>